<sequence>MTEALHSLDDTDRRLLALLRDNARWPVAHLAKVLDVSRGTVQNRLDRLERDGVIVGYTVRLKPEAEAHRVRGWMSIAVEGNRAGHVLGALRGEPCVQSLHTTNGRWDIVAEIRADNLEAFDQVLTRIRTIDGIAATETSILLSTLKL</sequence>
<protein>
    <submittedName>
        <fullName evidence="5">Lrp/AsnC family transcriptional regulator</fullName>
    </submittedName>
</protein>
<keyword evidence="6" id="KW-1185">Reference proteome</keyword>
<dbReference type="RefSeq" id="WP_121088443.1">
    <property type="nucleotide sequence ID" value="NZ_RBZU01000009.1"/>
</dbReference>
<dbReference type="CDD" id="cd00090">
    <property type="entry name" value="HTH_ARSR"/>
    <property type="match status" value="1"/>
</dbReference>
<dbReference type="OrthoDB" id="9809462at2"/>
<comment type="caution">
    <text evidence="5">The sequence shown here is derived from an EMBL/GenBank/DDBJ whole genome shotgun (WGS) entry which is preliminary data.</text>
</comment>
<evidence type="ECO:0000259" key="4">
    <source>
        <dbReference type="PROSITE" id="PS50956"/>
    </source>
</evidence>
<evidence type="ECO:0000313" key="6">
    <source>
        <dbReference type="Proteomes" id="UP000270342"/>
    </source>
</evidence>
<dbReference type="SUPFAM" id="SSF46785">
    <property type="entry name" value="Winged helix' DNA-binding domain"/>
    <property type="match status" value="1"/>
</dbReference>
<feature type="domain" description="HTH asnC-type" evidence="4">
    <location>
        <begin position="8"/>
        <end position="74"/>
    </location>
</feature>
<dbReference type="GO" id="GO:0006355">
    <property type="term" value="P:regulation of DNA-templated transcription"/>
    <property type="evidence" value="ECO:0007669"/>
    <property type="project" value="UniProtKB-ARBA"/>
</dbReference>
<dbReference type="SMART" id="SM00344">
    <property type="entry name" value="HTH_ASNC"/>
    <property type="match status" value="1"/>
</dbReference>
<dbReference type="PANTHER" id="PTHR30154">
    <property type="entry name" value="LEUCINE-RESPONSIVE REGULATORY PROTEIN"/>
    <property type="match status" value="1"/>
</dbReference>
<dbReference type="Gene3D" id="3.30.70.920">
    <property type="match status" value="1"/>
</dbReference>
<reference evidence="5 6" key="1">
    <citation type="submission" date="2018-10" db="EMBL/GenBank/DDBJ databases">
        <title>Robbsia sp. DHC34, isolated from soil.</title>
        <authorList>
            <person name="Gao Z.-H."/>
            <person name="Qiu L.-H."/>
        </authorList>
    </citation>
    <scope>NUCLEOTIDE SEQUENCE [LARGE SCALE GENOMIC DNA]</scope>
    <source>
        <strain evidence="5 6">DHC34</strain>
    </source>
</reference>
<evidence type="ECO:0000256" key="2">
    <source>
        <dbReference type="ARBA" id="ARBA00023125"/>
    </source>
</evidence>
<dbReference type="InterPro" id="IPR000485">
    <property type="entry name" value="AsnC-type_HTH_dom"/>
</dbReference>
<keyword evidence="2" id="KW-0238">DNA-binding</keyword>
<dbReference type="InterPro" id="IPR036388">
    <property type="entry name" value="WH-like_DNA-bd_sf"/>
</dbReference>
<dbReference type="GO" id="GO:0005829">
    <property type="term" value="C:cytosol"/>
    <property type="evidence" value="ECO:0007669"/>
    <property type="project" value="TreeGrafter"/>
</dbReference>
<dbReference type="Gene3D" id="1.10.10.10">
    <property type="entry name" value="Winged helix-like DNA-binding domain superfamily/Winged helix DNA-binding domain"/>
    <property type="match status" value="1"/>
</dbReference>
<dbReference type="PROSITE" id="PS50956">
    <property type="entry name" value="HTH_ASNC_2"/>
    <property type="match status" value="1"/>
</dbReference>
<dbReference type="AlphaFoldDB" id="A0A494XHJ7"/>
<keyword evidence="1" id="KW-0805">Transcription regulation</keyword>
<dbReference type="SUPFAM" id="SSF54909">
    <property type="entry name" value="Dimeric alpha+beta barrel"/>
    <property type="match status" value="1"/>
</dbReference>
<dbReference type="InterPro" id="IPR019887">
    <property type="entry name" value="Tscrpt_reg_AsnC/Lrp_C"/>
</dbReference>
<dbReference type="Pfam" id="PF01037">
    <property type="entry name" value="AsnC_trans_reg"/>
    <property type="match status" value="1"/>
</dbReference>
<evidence type="ECO:0000313" key="5">
    <source>
        <dbReference type="EMBL" id="RKP50225.1"/>
    </source>
</evidence>
<dbReference type="InterPro" id="IPR019888">
    <property type="entry name" value="Tscrpt_reg_AsnC-like"/>
</dbReference>
<name>A0A494XHJ7_9BURK</name>
<dbReference type="Pfam" id="PF13412">
    <property type="entry name" value="HTH_24"/>
    <property type="match status" value="1"/>
</dbReference>
<dbReference type="InterPro" id="IPR011008">
    <property type="entry name" value="Dimeric_a/b-barrel"/>
</dbReference>
<dbReference type="PANTHER" id="PTHR30154:SF53">
    <property type="entry name" value="HTH-TYPE TRANSCRIPTIONAL REGULATOR LRPC"/>
    <property type="match status" value="1"/>
</dbReference>
<dbReference type="GO" id="GO:0043200">
    <property type="term" value="P:response to amino acid"/>
    <property type="evidence" value="ECO:0007669"/>
    <property type="project" value="TreeGrafter"/>
</dbReference>
<dbReference type="EMBL" id="RBZU01000009">
    <property type="protein sequence ID" value="RKP50225.1"/>
    <property type="molecule type" value="Genomic_DNA"/>
</dbReference>
<dbReference type="PRINTS" id="PR00033">
    <property type="entry name" value="HTHASNC"/>
</dbReference>
<dbReference type="InterPro" id="IPR011991">
    <property type="entry name" value="ArsR-like_HTH"/>
</dbReference>
<accession>A0A494XHJ7</accession>
<dbReference type="InterPro" id="IPR036390">
    <property type="entry name" value="WH_DNA-bd_sf"/>
</dbReference>
<gene>
    <name evidence="5" type="ORF">D7S86_19035</name>
</gene>
<evidence type="ECO:0000256" key="1">
    <source>
        <dbReference type="ARBA" id="ARBA00023015"/>
    </source>
</evidence>
<dbReference type="Proteomes" id="UP000270342">
    <property type="component" value="Unassembled WGS sequence"/>
</dbReference>
<dbReference type="GO" id="GO:0043565">
    <property type="term" value="F:sequence-specific DNA binding"/>
    <property type="evidence" value="ECO:0007669"/>
    <property type="project" value="InterPro"/>
</dbReference>
<evidence type="ECO:0000256" key="3">
    <source>
        <dbReference type="ARBA" id="ARBA00023163"/>
    </source>
</evidence>
<keyword evidence="3" id="KW-0804">Transcription</keyword>
<organism evidence="5 6">
    <name type="scientific">Pararobbsia silviterrae</name>
    <dbReference type="NCBI Taxonomy" id="1792498"/>
    <lineage>
        <taxon>Bacteria</taxon>
        <taxon>Pseudomonadati</taxon>
        <taxon>Pseudomonadota</taxon>
        <taxon>Betaproteobacteria</taxon>
        <taxon>Burkholderiales</taxon>
        <taxon>Burkholderiaceae</taxon>
        <taxon>Pararobbsia</taxon>
    </lineage>
</organism>
<proteinExistence type="predicted"/>